<dbReference type="EMBL" id="BGPR01023491">
    <property type="protein sequence ID" value="GBN90704.1"/>
    <property type="molecule type" value="Genomic_DNA"/>
</dbReference>
<dbReference type="Proteomes" id="UP000499080">
    <property type="component" value="Unassembled WGS sequence"/>
</dbReference>
<evidence type="ECO:0000256" key="1">
    <source>
        <dbReference type="SAM" id="MobiDB-lite"/>
    </source>
</evidence>
<dbReference type="AlphaFoldDB" id="A0A4Y2SQZ7"/>
<feature type="region of interest" description="Disordered" evidence="1">
    <location>
        <begin position="52"/>
        <end position="75"/>
    </location>
</feature>
<reference evidence="2 3" key="1">
    <citation type="journal article" date="2019" name="Sci. Rep.">
        <title>Orb-weaving spider Araneus ventricosus genome elucidates the spidroin gene catalogue.</title>
        <authorList>
            <person name="Kono N."/>
            <person name="Nakamura H."/>
            <person name="Ohtoshi R."/>
            <person name="Moran D.A.P."/>
            <person name="Shinohara A."/>
            <person name="Yoshida Y."/>
            <person name="Fujiwara M."/>
            <person name="Mori M."/>
            <person name="Tomita M."/>
            <person name="Arakawa K."/>
        </authorList>
    </citation>
    <scope>NUCLEOTIDE SEQUENCE [LARGE SCALE GENOMIC DNA]</scope>
</reference>
<evidence type="ECO:0000313" key="3">
    <source>
        <dbReference type="Proteomes" id="UP000499080"/>
    </source>
</evidence>
<accession>A0A4Y2SQZ7</accession>
<organism evidence="2 3">
    <name type="scientific">Araneus ventricosus</name>
    <name type="common">Orbweaver spider</name>
    <name type="synonym">Epeira ventricosa</name>
    <dbReference type="NCBI Taxonomy" id="182803"/>
    <lineage>
        <taxon>Eukaryota</taxon>
        <taxon>Metazoa</taxon>
        <taxon>Ecdysozoa</taxon>
        <taxon>Arthropoda</taxon>
        <taxon>Chelicerata</taxon>
        <taxon>Arachnida</taxon>
        <taxon>Araneae</taxon>
        <taxon>Araneomorphae</taxon>
        <taxon>Entelegynae</taxon>
        <taxon>Araneoidea</taxon>
        <taxon>Araneidae</taxon>
        <taxon>Araneus</taxon>
    </lineage>
</organism>
<proteinExistence type="predicted"/>
<gene>
    <name evidence="2" type="ORF">AVEN_139945_1</name>
</gene>
<name>A0A4Y2SQZ7_ARAVE</name>
<protein>
    <submittedName>
        <fullName evidence="2">Uncharacterized protein</fullName>
    </submittedName>
</protein>
<evidence type="ECO:0000313" key="2">
    <source>
        <dbReference type="EMBL" id="GBN90704.1"/>
    </source>
</evidence>
<comment type="caution">
    <text evidence="2">The sequence shown here is derived from an EMBL/GenBank/DDBJ whole genome shotgun (WGS) entry which is preliminary data.</text>
</comment>
<keyword evidence="3" id="KW-1185">Reference proteome</keyword>
<sequence length="223" mass="25895">MGKKLLVVNDLGGSYNMWKISLKLYVRGVDLREEVTPSCILERSVSNSYELRDRRVPSSKPDSTEDPPSHHFPECLGARTPKTFAPKTIPFDQHTPLSSKALHSYPGRPSRHMELSSTFKRVFSLLMEISRRPYTFEDPRAFRRKIFSPYVGEPDMAAASHLIFSSCKTLFQPWDSHLLGRTFYVCKYVARHIEFQLDHLKMSIMQPRDRYIPCSLYRSLTVY</sequence>